<comment type="caution">
    <text evidence="1">The sequence shown here is derived from an EMBL/GenBank/DDBJ whole genome shotgun (WGS) entry which is preliminary data.</text>
</comment>
<sequence>MLNDNPAALRFLLQDDLYLLAAEKQAYAEQAQKPLEQEIAVEKPVQPVTVIETPQLSFNCLGDNKKNFLILTSYPGQQGMAEAHQKALESTLGRKDLSLADVAIVNLAAYPQASHTDLFTFFQPKKILILGSEAVPNGLPATTFNKIMPVGDLQLLHSYDFGAMLADREKVKAFWEQMKNF</sequence>
<dbReference type="RefSeq" id="WP_245131997.1">
    <property type="nucleotide sequence ID" value="NZ_JALJEJ010000009.1"/>
</dbReference>
<reference evidence="1" key="1">
    <citation type="submission" date="2022-04" db="EMBL/GenBank/DDBJ databases">
        <title>Mucilaginibacter sp. RS28 isolated from freshwater.</title>
        <authorList>
            <person name="Ko S.-R."/>
        </authorList>
    </citation>
    <scope>NUCLEOTIDE SEQUENCE</scope>
    <source>
        <strain evidence="1">RS28</strain>
    </source>
</reference>
<accession>A0A9X2BB41</accession>
<evidence type="ECO:0000313" key="2">
    <source>
        <dbReference type="Proteomes" id="UP001139450"/>
    </source>
</evidence>
<protein>
    <submittedName>
        <fullName evidence="1">Uncharacterized protein</fullName>
    </submittedName>
</protein>
<organism evidence="1 2">
    <name type="scientific">Mucilaginibacter straminoryzae</name>
    <dbReference type="NCBI Taxonomy" id="2932774"/>
    <lineage>
        <taxon>Bacteria</taxon>
        <taxon>Pseudomonadati</taxon>
        <taxon>Bacteroidota</taxon>
        <taxon>Sphingobacteriia</taxon>
        <taxon>Sphingobacteriales</taxon>
        <taxon>Sphingobacteriaceae</taxon>
        <taxon>Mucilaginibacter</taxon>
    </lineage>
</organism>
<proteinExistence type="predicted"/>
<name>A0A9X2BB41_9SPHI</name>
<dbReference type="EMBL" id="JALJEJ010000009">
    <property type="protein sequence ID" value="MCJ8211410.1"/>
    <property type="molecule type" value="Genomic_DNA"/>
</dbReference>
<dbReference type="AlphaFoldDB" id="A0A9X2BB41"/>
<keyword evidence="2" id="KW-1185">Reference proteome</keyword>
<gene>
    <name evidence="1" type="ORF">MUY27_16955</name>
</gene>
<dbReference type="Proteomes" id="UP001139450">
    <property type="component" value="Unassembled WGS sequence"/>
</dbReference>
<evidence type="ECO:0000313" key="1">
    <source>
        <dbReference type="EMBL" id="MCJ8211410.1"/>
    </source>
</evidence>